<dbReference type="FunFam" id="1.10.405.10:FF:000001">
    <property type="entry name" value="Rab GDP dissociation inhibitor"/>
    <property type="match status" value="1"/>
</dbReference>
<dbReference type="GO" id="GO:0007264">
    <property type="term" value="P:small GTPase-mediated signal transduction"/>
    <property type="evidence" value="ECO:0007669"/>
    <property type="project" value="InterPro"/>
</dbReference>
<dbReference type="AlphaFoldDB" id="A0A1X0QZF0"/>
<gene>
    <name evidence="3" type="ORF">BCV72DRAFT_3877</name>
</gene>
<dbReference type="Pfam" id="PF00996">
    <property type="entry name" value="GDI"/>
    <property type="match status" value="1"/>
</dbReference>
<proteinExistence type="inferred from homology"/>
<dbReference type="GO" id="GO:0005093">
    <property type="term" value="F:Rab GDP-dissociation inhibitor activity"/>
    <property type="evidence" value="ECO:0007669"/>
    <property type="project" value="InterPro"/>
</dbReference>
<dbReference type="PRINTS" id="PR00892">
    <property type="entry name" value="RABGDI"/>
</dbReference>
<dbReference type="SUPFAM" id="SSF51905">
    <property type="entry name" value="FAD/NAD(P)-binding domain"/>
    <property type="match status" value="2"/>
</dbReference>
<dbReference type="GO" id="GO:0005737">
    <property type="term" value="C:cytoplasm"/>
    <property type="evidence" value="ECO:0007669"/>
    <property type="project" value="TreeGrafter"/>
</dbReference>
<dbReference type="GO" id="GO:0015031">
    <property type="term" value="P:protein transport"/>
    <property type="evidence" value="ECO:0007669"/>
    <property type="project" value="InterPro"/>
</dbReference>
<sequence>MDDNYDIIVLGTGLTECILSGIFSVEGKKVLHMDRNDYYGGESASLNLSQLYRKYRPDTAVPSELGRDRDYNIDLIPKFMMANGEIVRFLTHTDVTRYLEFKQISGSFVYRDGKISKVPSSETEAVSSPLLGLVEKRRLQKFFEFIQKWKDDDESTHEGLDLDTNTMVDVYAKFNLEPGTQDFIGHAMALHLDDEYLKRPARETIEKIILYVASVARYGKSPYIYPLHGLGELPQSFARLSAIYGGTYMLDRAADEIIYENGVAVGVRSGNEVAKAKQIICDPSYAKDKVKVTGKVVRAICFLKHPIPDTTDADSVQIIIPQNELNRQHDVYVASVSSNHAVCPKDMYLAIVSTIVETDDPESEIKAGLDILGPIHDKFISVSNIEEPIADGTADQVFVSKSYDATSHFETVCDDVKSIYRRMTGSDLVLKKRSDAEQPEEA</sequence>
<dbReference type="EMBL" id="KV921952">
    <property type="protein sequence ID" value="ORE05135.1"/>
    <property type="molecule type" value="Genomic_DNA"/>
</dbReference>
<dbReference type="Gene3D" id="1.10.405.10">
    <property type="entry name" value="Guanine Nucleotide Dissociation Inhibitor, domain 1"/>
    <property type="match status" value="1"/>
</dbReference>
<dbReference type="InterPro" id="IPR036188">
    <property type="entry name" value="FAD/NAD-bd_sf"/>
</dbReference>
<dbReference type="SUPFAM" id="SSF54373">
    <property type="entry name" value="FAD-linked reductases, C-terminal domain"/>
    <property type="match status" value="1"/>
</dbReference>
<comment type="similarity">
    <text evidence="1 2">Belongs to the Rab GDI family.</text>
</comment>
<protein>
    <recommendedName>
        <fullName evidence="2">Rab GDP dissociation inhibitor</fullName>
    </recommendedName>
</protein>
<name>A0A1X0QZF0_RHIZD</name>
<dbReference type="VEuPathDB" id="FungiDB:BCV72DRAFT_3877"/>
<reference evidence="3" key="1">
    <citation type="journal article" date="2016" name="Proc. Natl. Acad. Sci. U.S.A.">
        <title>Lipid metabolic changes in an early divergent fungus govern the establishment of a mutualistic symbiosis with endobacteria.</title>
        <authorList>
            <person name="Lastovetsky O.A."/>
            <person name="Gaspar M.L."/>
            <person name="Mondo S.J."/>
            <person name="LaButti K.M."/>
            <person name="Sandor L."/>
            <person name="Grigoriev I.V."/>
            <person name="Henry S.A."/>
            <person name="Pawlowska T.E."/>
        </authorList>
    </citation>
    <scope>NUCLEOTIDE SEQUENCE [LARGE SCALE GENOMIC DNA]</scope>
    <source>
        <strain evidence="3">ATCC 52814</strain>
    </source>
</reference>
<dbReference type="Proteomes" id="UP000242414">
    <property type="component" value="Unassembled WGS sequence"/>
</dbReference>
<dbReference type="InterPro" id="IPR000806">
    <property type="entry name" value="RabGDI"/>
</dbReference>
<dbReference type="GO" id="GO:0016192">
    <property type="term" value="P:vesicle-mediated transport"/>
    <property type="evidence" value="ECO:0007669"/>
    <property type="project" value="TreeGrafter"/>
</dbReference>
<dbReference type="OrthoDB" id="9446342at2759"/>
<evidence type="ECO:0000256" key="2">
    <source>
        <dbReference type="RuleBase" id="RU363124"/>
    </source>
</evidence>
<accession>A0A1X0QZF0</accession>
<organism evidence="3">
    <name type="scientific">Rhizopus microsporus var. microsporus</name>
    <dbReference type="NCBI Taxonomy" id="86635"/>
    <lineage>
        <taxon>Eukaryota</taxon>
        <taxon>Fungi</taxon>
        <taxon>Fungi incertae sedis</taxon>
        <taxon>Mucoromycota</taxon>
        <taxon>Mucoromycotina</taxon>
        <taxon>Mucoromycetes</taxon>
        <taxon>Mucorales</taxon>
        <taxon>Mucorineae</taxon>
        <taxon>Rhizopodaceae</taxon>
        <taxon>Rhizopus</taxon>
    </lineage>
</organism>
<dbReference type="Gene3D" id="3.50.50.60">
    <property type="entry name" value="FAD/NAD(P)-binding domain"/>
    <property type="match status" value="1"/>
</dbReference>
<dbReference type="PRINTS" id="PR00891">
    <property type="entry name" value="RABGDIREP"/>
</dbReference>
<dbReference type="PANTHER" id="PTHR11787">
    <property type="entry name" value="RAB GDP-DISSOCIATION INHIBITOR"/>
    <property type="match status" value="1"/>
</dbReference>
<evidence type="ECO:0000313" key="3">
    <source>
        <dbReference type="EMBL" id="ORE05135.1"/>
    </source>
</evidence>
<dbReference type="PANTHER" id="PTHR11787:SF8">
    <property type="entry name" value="RAB GDP DISSOCIATION INHIBITOR"/>
    <property type="match status" value="1"/>
</dbReference>
<evidence type="ECO:0000256" key="1">
    <source>
        <dbReference type="ARBA" id="ARBA00005593"/>
    </source>
</evidence>
<dbReference type="InterPro" id="IPR018203">
    <property type="entry name" value="GDP_dissociation_inhibitor"/>
</dbReference>
<dbReference type="Gene3D" id="3.30.519.10">
    <property type="entry name" value="Guanine Nucleotide Dissociation Inhibitor, domain 2"/>
    <property type="match status" value="1"/>
</dbReference>